<dbReference type="EMBL" id="CACSIK010000003">
    <property type="protein sequence ID" value="CAA0109524.1"/>
    <property type="molecule type" value="Genomic_DNA"/>
</dbReference>
<name>A0A5S9QI21_9GAMM</name>
<dbReference type="InterPro" id="IPR050190">
    <property type="entry name" value="UPF0213_domain"/>
</dbReference>
<organism evidence="4 7">
    <name type="scientific">Zhongshania aliphaticivorans</name>
    <dbReference type="NCBI Taxonomy" id="1470434"/>
    <lineage>
        <taxon>Bacteria</taxon>
        <taxon>Pseudomonadati</taxon>
        <taxon>Pseudomonadota</taxon>
        <taxon>Gammaproteobacteria</taxon>
        <taxon>Cellvibrionales</taxon>
        <taxon>Spongiibacteraceae</taxon>
        <taxon>Zhongshania</taxon>
    </lineage>
</organism>
<dbReference type="RefSeq" id="WP_235036464.1">
    <property type="nucleotide sequence ID" value="NZ_CACSIK010000003.1"/>
</dbReference>
<dbReference type="InterPro" id="IPR035901">
    <property type="entry name" value="GIY-YIG_endonuc_sf"/>
</dbReference>
<evidence type="ECO:0000313" key="7">
    <source>
        <dbReference type="Proteomes" id="UP000439591"/>
    </source>
</evidence>
<dbReference type="Gene3D" id="3.40.1440.10">
    <property type="entry name" value="GIY-YIG endonuclease"/>
    <property type="match status" value="1"/>
</dbReference>
<dbReference type="InterPro" id="IPR000305">
    <property type="entry name" value="GIY-YIG_endonuc"/>
</dbReference>
<dbReference type="SUPFAM" id="SSF82771">
    <property type="entry name" value="GIY-YIG endonuclease"/>
    <property type="match status" value="1"/>
</dbReference>
<reference evidence="6 7" key="1">
    <citation type="submission" date="2019-11" db="EMBL/GenBank/DDBJ databases">
        <authorList>
            <person name="Holert J."/>
        </authorList>
    </citation>
    <scope>NUCLEOTIDE SEQUENCE [LARGE SCALE GENOMIC DNA]</scope>
    <source>
        <strain evidence="4">BC3_2A</strain>
        <strain evidence="3">SB11_1A</strain>
    </source>
</reference>
<gene>
    <name evidence="3" type="ORF">IHBHHGIJ_03101</name>
    <name evidence="4" type="ORF">KFEGEMFD_03314</name>
    <name evidence="5" type="ORF">KFEGEMFD_03846</name>
</gene>
<evidence type="ECO:0000313" key="3">
    <source>
        <dbReference type="EMBL" id="CAA0109524.1"/>
    </source>
</evidence>
<dbReference type="AlphaFoldDB" id="A0A5S9QI21"/>
<keyword evidence="6" id="KW-1185">Reference proteome</keyword>
<dbReference type="EMBL" id="CACSIM010000008">
    <property type="protein sequence ID" value="CAA0121478.1"/>
    <property type="molecule type" value="Genomic_DNA"/>
</dbReference>
<dbReference type="Proteomes" id="UP000435877">
    <property type="component" value="Unassembled WGS sequence"/>
</dbReference>
<comment type="similarity">
    <text evidence="1">Belongs to the UPF0213 family.</text>
</comment>
<dbReference type="EMBL" id="CACSIM010000006">
    <property type="protein sequence ID" value="CAA0117715.1"/>
    <property type="molecule type" value="Genomic_DNA"/>
</dbReference>
<accession>A0A5S9QI21</accession>
<evidence type="ECO:0000313" key="6">
    <source>
        <dbReference type="Proteomes" id="UP000435877"/>
    </source>
</evidence>
<dbReference type="CDD" id="cd10456">
    <property type="entry name" value="GIY-YIG_UPF0213"/>
    <property type="match status" value="1"/>
</dbReference>
<evidence type="ECO:0000256" key="1">
    <source>
        <dbReference type="ARBA" id="ARBA00007435"/>
    </source>
</evidence>
<evidence type="ECO:0000313" key="5">
    <source>
        <dbReference type="EMBL" id="CAA0121478.1"/>
    </source>
</evidence>
<sequence>MSSAWWVYMVRSRSGKLYTGISTDPERRFREHGGEGGRGARFFRGDPPQAIVYREPVANRSIASQREAAIKKMRRPEKESLIE</sequence>
<evidence type="ECO:0000313" key="4">
    <source>
        <dbReference type="EMBL" id="CAA0117715.1"/>
    </source>
</evidence>
<dbReference type="Pfam" id="PF01541">
    <property type="entry name" value="GIY-YIG"/>
    <property type="match status" value="1"/>
</dbReference>
<dbReference type="PANTHER" id="PTHR34477">
    <property type="entry name" value="UPF0213 PROTEIN YHBQ"/>
    <property type="match status" value="1"/>
</dbReference>
<proteinExistence type="inferred from homology"/>
<feature type="domain" description="GIY-YIG" evidence="2">
    <location>
        <begin position="3"/>
        <end position="80"/>
    </location>
</feature>
<evidence type="ECO:0000259" key="2">
    <source>
        <dbReference type="PROSITE" id="PS50164"/>
    </source>
</evidence>
<protein>
    <recommendedName>
        <fullName evidence="2">GIY-YIG domain-containing protein</fullName>
    </recommendedName>
</protein>
<dbReference type="Proteomes" id="UP000439591">
    <property type="component" value="Unassembled WGS sequence"/>
</dbReference>
<dbReference type="PANTHER" id="PTHR34477:SF1">
    <property type="entry name" value="UPF0213 PROTEIN YHBQ"/>
    <property type="match status" value="1"/>
</dbReference>
<dbReference type="PROSITE" id="PS50164">
    <property type="entry name" value="GIY_YIG"/>
    <property type="match status" value="1"/>
</dbReference>